<protein>
    <submittedName>
        <fullName evidence="1">Uncharacterized protein</fullName>
    </submittedName>
</protein>
<sequence>MNQQLRWLLPPERDRWVGYHEGDEVAEVWSHGLTGNQIAEWRWRLLPDEQTGSEVATGDEDQDCYRAQRAASAAYFSMH</sequence>
<reference evidence="1 2" key="1">
    <citation type="submission" date="2019-11" db="EMBL/GenBank/DDBJ databases">
        <title>Genome analysis of Rhizobacterium cereale a novel genus and species isolated from maize roots in North Spain.</title>
        <authorList>
            <person name="Menendez E."/>
            <person name="Flores-Felix J.D."/>
            <person name="Ramirez-Bahena M.-H."/>
            <person name="Igual J.M."/>
            <person name="Garcia-Fraile P."/>
            <person name="Peix A."/>
            <person name="Velazquez E."/>
        </authorList>
    </citation>
    <scope>NUCLEOTIDE SEQUENCE [LARGE SCALE GENOMIC DNA]</scope>
    <source>
        <strain evidence="1 2">RZME27</strain>
    </source>
</reference>
<dbReference type="RefSeq" id="WP_153352928.1">
    <property type="nucleotide sequence ID" value="NZ_JAYKOO010000006.1"/>
</dbReference>
<dbReference type="AlphaFoldDB" id="A0A6A8A2S6"/>
<accession>A0A6A8A2S6</accession>
<organism evidence="1 2">
    <name type="scientific">Endobacterium cereale</name>
    <dbReference type="NCBI Taxonomy" id="2663029"/>
    <lineage>
        <taxon>Bacteria</taxon>
        <taxon>Pseudomonadati</taxon>
        <taxon>Pseudomonadota</taxon>
        <taxon>Alphaproteobacteria</taxon>
        <taxon>Hyphomicrobiales</taxon>
        <taxon>Rhizobiaceae</taxon>
        <taxon>Endobacterium</taxon>
    </lineage>
</organism>
<proteinExistence type="predicted"/>
<comment type="caution">
    <text evidence="1">The sequence shown here is derived from an EMBL/GenBank/DDBJ whole genome shotgun (WGS) entry which is preliminary data.</text>
</comment>
<name>A0A6A8A2S6_9HYPH</name>
<dbReference type="EMBL" id="WIXI01000031">
    <property type="protein sequence ID" value="MQY45395.1"/>
    <property type="molecule type" value="Genomic_DNA"/>
</dbReference>
<dbReference type="Proteomes" id="UP000435138">
    <property type="component" value="Unassembled WGS sequence"/>
</dbReference>
<keyword evidence="2" id="KW-1185">Reference proteome</keyword>
<gene>
    <name evidence="1" type="ORF">GAO09_04860</name>
</gene>
<evidence type="ECO:0000313" key="2">
    <source>
        <dbReference type="Proteomes" id="UP000435138"/>
    </source>
</evidence>
<evidence type="ECO:0000313" key="1">
    <source>
        <dbReference type="EMBL" id="MQY45395.1"/>
    </source>
</evidence>